<feature type="domain" description="Rieske" evidence="7">
    <location>
        <begin position="26"/>
        <end position="127"/>
    </location>
</feature>
<keyword evidence="5" id="KW-0411">Iron-sulfur</keyword>
<dbReference type="EMBL" id="CP073249">
    <property type="protein sequence ID" value="QUF07459.1"/>
    <property type="molecule type" value="Genomic_DNA"/>
</dbReference>
<proteinExistence type="predicted"/>
<dbReference type="CDD" id="cd03529">
    <property type="entry name" value="Rieske_NirD"/>
    <property type="match status" value="1"/>
</dbReference>
<dbReference type="GO" id="GO:0046872">
    <property type="term" value="F:metal ion binding"/>
    <property type="evidence" value="ECO:0007669"/>
    <property type="project" value="UniProtKB-KW"/>
</dbReference>
<accession>A0AA45R724</accession>
<evidence type="ECO:0000256" key="6">
    <source>
        <dbReference type="ARBA" id="ARBA00023063"/>
    </source>
</evidence>
<protein>
    <submittedName>
        <fullName evidence="8">Nitrite reductase small subunit NirD</fullName>
    </submittedName>
</protein>
<dbReference type="InterPro" id="IPR017941">
    <property type="entry name" value="Rieske_2Fe-2S"/>
</dbReference>
<evidence type="ECO:0000256" key="4">
    <source>
        <dbReference type="ARBA" id="ARBA00023004"/>
    </source>
</evidence>
<dbReference type="NCBIfam" id="TIGR02378">
    <property type="entry name" value="nirD_assim_sml"/>
    <property type="match status" value="1"/>
</dbReference>
<keyword evidence="1" id="KW-0001">2Fe-2S</keyword>
<dbReference type="Pfam" id="PF13806">
    <property type="entry name" value="Rieske_2"/>
    <property type="match status" value="1"/>
</dbReference>
<dbReference type="GO" id="GO:0016705">
    <property type="term" value="F:oxidoreductase activity, acting on paired donors, with incorporation or reduction of molecular oxygen"/>
    <property type="evidence" value="ECO:0007669"/>
    <property type="project" value="UniProtKB-ARBA"/>
</dbReference>
<dbReference type="InterPro" id="IPR036922">
    <property type="entry name" value="Rieske_2Fe-2S_sf"/>
</dbReference>
<evidence type="ECO:0000256" key="5">
    <source>
        <dbReference type="ARBA" id="ARBA00023014"/>
    </source>
</evidence>
<dbReference type="PROSITE" id="PS51300">
    <property type="entry name" value="NIRD"/>
    <property type="match status" value="1"/>
</dbReference>
<dbReference type="PROSITE" id="PS51296">
    <property type="entry name" value="RIESKE"/>
    <property type="match status" value="1"/>
</dbReference>
<gene>
    <name evidence="8" type="primary">nirD</name>
    <name evidence="8" type="ORF">KCV87_16395</name>
</gene>
<dbReference type="GO" id="GO:0042128">
    <property type="term" value="P:nitrate assimilation"/>
    <property type="evidence" value="ECO:0007669"/>
    <property type="project" value="UniProtKB-KW"/>
</dbReference>
<dbReference type="Proteomes" id="UP000677152">
    <property type="component" value="Chromosome"/>
</dbReference>
<dbReference type="GO" id="GO:0004497">
    <property type="term" value="F:monooxygenase activity"/>
    <property type="evidence" value="ECO:0007669"/>
    <property type="project" value="UniProtKB-ARBA"/>
</dbReference>
<keyword evidence="3" id="KW-0560">Oxidoreductase</keyword>
<evidence type="ECO:0000313" key="9">
    <source>
        <dbReference type="Proteomes" id="UP000677152"/>
    </source>
</evidence>
<dbReference type="GO" id="GO:0008942">
    <property type="term" value="F:nitrite reductase [NAD(P)H] activity"/>
    <property type="evidence" value="ECO:0007669"/>
    <property type="project" value="InterPro"/>
</dbReference>
<dbReference type="InterPro" id="IPR012748">
    <property type="entry name" value="Rieske-like_NirD"/>
</dbReference>
<dbReference type="PANTHER" id="PTHR40562:SF1">
    <property type="entry name" value="NITRITE REDUCTASE (NADH) SMALL SUBUNIT"/>
    <property type="match status" value="1"/>
</dbReference>
<sequence>MAPATPMAQVVPVAQVGPVAPVGPVVPVCDLSALQPERGVAALLPDGTQVAVFLTSDGGLHALGNVDPFSGAAVLSRGIVGDRGGVPVVISPLYKQAFELSTGRCLDDPAVVVESYPVSVVEGVVRVGAP</sequence>
<evidence type="ECO:0000256" key="2">
    <source>
        <dbReference type="ARBA" id="ARBA00022723"/>
    </source>
</evidence>
<keyword evidence="6" id="KW-0534">Nitrate assimilation</keyword>
<keyword evidence="4" id="KW-0408">Iron</keyword>
<evidence type="ECO:0000313" key="8">
    <source>
        <dbReference type="EMBL" id="QUF07459.1"/>
    </source>
</evidence>
<keyword evidence="2" id="KW-0479">Metal-binding</keyword>
<name>A0AA45R724_9PSEU</name>
<dbReference type="GO" id="GO:0051537">
    <property type="term" value="F:2 iron, 2 sulfur cluster binding"/>
    <property type="evidence" value="ECO:0007669"/>
    <property type="project" value="UniProtKB-KW"/>
</dbReference>
<evidence type="ECO:0000256" key="3">
    <source>
        <dbReference type="ARBA" id="ARBA00023002"/>
    </source>
</evidence>
<reference evidence="8" key="1">
    <citation type="submission" date="2021-04" db="EMBL/GenBank/DDBJ databases">
        <title>Genomic sequence of Actinosynnema pretiosum subsp. pretiosum ATCC 31280 (C-14919).</title>
        <authorList>
            <person name="Bai L."/>
            <person name="Wang X."/>
            <person name="Xiao Y."/>
        </authorList>
    </citation>
    <scope>NUCLEOTIDE SEQUENCE</scope>
    <source>
        <strain evidence="8">ATCC 31280</strain>
    </source>
</reference>
<dbReference type="AlphaFoldDB" id="A0AA45R724"/>
<evidence type="ECO:0000256" key="1">
    <source>
        <dbReference type="ARBA" id="ARBA00022714"/>
    </source>
</evidence>
<dbReference type="InterPro" id="IPR017881">
    <property type="entry name" value="NirD"/>
</dbReference>
<dbReference type="Gene3D" id="2.102.10.10">
    <property type="entry name" value="Rieske [2Fe-2S] iron-sulphur domain"/>
    <property type="match status" value="1"/>
</dbReference>
<dbReference type="SUPFAM" id="SSF50022">
    <property type="entry name" value="ISP domain"/>
    <property type="match status" value="1"/>
</dbReference>
<dbReference type="PANTHER" id="PTHR40562">
    <property type="match status" value="1"/>
</dbReference>
<organism evidence="8 9">
    <name type="scientific">Actinosynnema pretiosum subsp. pretiosum</name>
    <dbReference type="NCBI Taxonomy" id="103721"/>
    <lineage>
        <taxon>Bacteria</taxon>
        <taxon>Bacillati</taxon>
        <taxon>Actinomycetota</taxon>
        <taxon>Actinomycetes</taxon>
        <taxon>Pseudonocardiales</taxon>
        <taxon>Pseudonocardiaceae</taxon>
        <taxon>Actinosynnema</taxon>
    </lineage>
</organism>
<evidence type="ECO:0000259" key="7">
    <source>
        <dbReference type="PROSITE" id="PS51296"/>
    </source>
</evidence>